<dbReference type="InterPro" id="IPR001611">
    <property type="entry name" value="Leu-rich_rpt"/>
</dbReference>
<dbReference type="FunFam" id="3.80.10.10:FF:001164">
    <property type="entry name" value="GH01279p"/>
    <property type="match status" value="1"/>
</dbReference>
<keyword evidence="16" id="KW-1185">Reference proteome</keyword>
<dbReference type="InterPro" id="IPR017452">
    <property type="entry name" value="GPCR_Rhodpsn_7TM"/>
</dbReference>
<evidence type="ECO:0000256" key="7">
    <source>
        <dbReference type="ARBA" id="ARBA00022989"/>
    </source>
</evidence>
<dbReference type="InterPro" id="IPR032675">
    <property type="entry name" value="LRR_dom_sf"/>
</dbReference>
<comment type="caution">
    <text evidence="15">The sequence shown here is derived from an EMBL/GenBank/DDBJ whole genome shotgun (WGS) entry which is preliminary data.</text>
</comment>
<dbReference type="EMBL" id="LRGB01000446">
    <property type="protein sequence ID" value="KZS19071.1"/>
    <property type="molecule type" value="Genomic_DNA"/>
</dbReference>
<evidence type="ECO:0000256" key="11">
    <source>
        <dbReference type="ARBA" id="ARBA00023224"/>
    </source>
</evidence>
<dbReference type="FunFam" id="1.20.1070.10:FF:000156">
    <property type="entry name" value="Lutropin-choriogonadotropic hormone receptor"/>
    <property type="match status" value="1"/>
</dbReference>
<dbReference type="PROSITE" id="PS50262">
    <property type="entry name" value="G_PROTEIN_RECEP_F1_2"/>
    <property type="match status" value="1"/>
</dbReference>
<feature type="region of interest" description="Disordered" evidence="12">
    <location>
        <begin position="1163"/>
        <end position="1247"/>
    </location>
</feature>
<evidence type="ECO:0000256" key="8">
    <source>
        <dbReference type="ARBA" id="ARBA00023040"/>
    </source>
</evidence>
<keyword evidence="5 13" id="KW-0812">Transmembrane</keyword>
<dbReference type="PRINTS" id="PR00373">
    <property type="entry name" value="GLYCHORMONER"/>
</dbReference>
<dbReference type="InterPro" id="IPR000276">
    <property type="entry name" value="GPCR_Rhodpsn"/>
</dbReference>
<feature type="compositionally biased region" description="Low complexity" evidence="12">
    <location>
        <begin position="1174"/>
        <end position="1216"/>
    </location>
</feature>
<keyword evidence="4" id="KW-0433">Leucine-rich repeat</keyword>
<dbReference type="InterPro" id="IPR002131">
    <property type="entry name" value="Gphrmn_rcpt_fam"/>
</dbReference>
<feature type="region of interest" description="Disordered" evidence="12">
    <location>
        <begin position="1022"/>
        <end position="1050"/>
    </location>
</feature>
<feature type="transmembrane region" description="Helical" evidence="13">
    <location>
        <begin position="731"/>
        <end position="752"/>
    </location>
</feature>
<dbReference type="SMART" id="SM00369">
    <property type="entry name" value="LRR_TYP"/>
    <property type="match status" value="12"/>
</dbReference>
<dbReference type="Gene3D" id="1.20.1070.10">
    <property type="entry name" value="Rhodopsin 7-helix transmembrane proteins"/>
    <property type="match status" value="1"/>
</dbReference>
<dbReference type="InterPro" id="IPR003591">
    <property type="entry name" value="Leu-rich_rpt_typical-subtyp"/>
</dbReference>
<keyword evidence="6" id="KW-0677">Repeat</keyword>
<dbReference type="STRING" id="35525.A0A162PR01"/>
<organism evidence="15 16">
    <name type="scientific">Daphnia magna</name>
    <dbReference type="NCBI Taxonomy" id="35525"/>
    <lineage>
        <taxon>Eukaryota</taxon>
        <taxon>Metazoa</taxon>
        <taxon>Ecdysozoa</taxon>
        <taxon>Arthropoda</taxon>
        <taxon>Crustacea</taxon>
        <taxon>Branchiopoda</taxon>
        <taxon>Diplostraca</taxon>
        <taxon>Cladocera</taxon>
        <taxon>Anomopoda</taxon>
        <taxon>Daphniidae</taxon>
        <taxon>Daphnia</taxon>
    </lineage>
</organism>
<evidence type="ECO:0000256" key="6">
    <source>
        <dbReference type="ARBA" id="ARBA00022737"/>
    </source>
</evidence>
<feature type="compositionally biased region" description="Low complexity" evidence="12">
    <location>
        <begin position="1133"/>
        <end position="1144"/>
    </location>
</feature>
<keyword evidence="9 13" id="KW-0472">Membrane</keyword>
<dbReference type="GO" id="GO:0016500">
    <property type="term" value="F:protein-hormone receptor activity"/>
    <property type="evidence" value="ECO:0007669"/>
    <property type="project" value="InterPro"/>
</dbReference>
<dbReference type="SUPFAM" id="SSF52058">
    <property type="entry name" value="L domain-like"/>
    <property type="match status" value="2"/>
</dbReference>
<dbReference type="GO" id="GO:0005886">
    <property type="term" value="C:plasma membrane"/>
    <property type="evidence" value="ECO:0007669"/>
    <property type="project" value="UniProtKB-SubCell"/>
</dbReference>
<proteinExistence type="inferred from homology"/>
<gene>
    <name evidence="15" type="ORF">APZ42_014551</name>
</gene>
<feature type="domain" description="G-protein coupled receptors family 1 profile" evidence="14">
    <location>
        <begin position="742"/>
        <end position="988"/>
    </location>
</feature>
<dbReference type="Gene3D" id="3.80.10.10">
    <property type="entry name" value="Ribonuclease Inhibitor"/>
    <property type="match status" value="2"/>
</dbReference>
<dbReference type="CDD" id="cd15136">
    <property type="entry name" value="7tmA_Glyco_hormone_R"/>
    <property type="match status" value="1"/>
</dbReference>
<feature type="compositionally biased region" description="Low complexity" evidence="12">
    <location>
        <begin position="1569"/>
        <end position="1583"/>
    </location>
</feature>
<dbReference type="GO" id="GO:0007189">
    <property type="term" value="P:adenylate cyclase-activating G protein-coupled receptor signaling pathway"/>
    <property type="evidence" value="ECO:0007669"/>
    <property type="project" value="TreeGrafter"/>
</dbReference>
<dbReference type="Proteomes" id="UP000076858">
    <property type="component" value="Unassembled WGS sequence"/>
</dbReference>
<evidence type="ECO:0000259" key="14">
    <source>
        <dbReference type="PROSITE" id="PS50262"/>
    </source>
</evidence>
<evidence type="ECO:0000256" key="5">
    <source>
        <dbReference type="ARBA" id="ARBA00022692"/>
    </source>
</evidence>
<evidence type="ECO:0000256" key="12">
    <source>
        <dbReference type="SAM" id="MobiDB-lite"/>
    </source>
</evidence>
<keyword evidence="10 15" id="KW-0675">Receptor</keyword>
<dbReference type="GO" id="GO:0008528">
    <property type="term" value="F:G protein-coupled peptide receptor activity"/>
    <property type="evidence" value="ECO:0007669"/>
    <property type="project" value="TreeGrafter"/>
</dbReference>
<protein>
    <submittedName>
        <fullName evidence="15">Relaxin receptor 1</fullName>
    </submittedName>
</protein>
<feature type="transmembrane region" description="Helical" evidence="13">
    <location>
        <begin position="936"/>
        <end position="959"/>
    </location>
</feature>
<evidence type="ECO:0000256" key="13">
    <source>
        <dbReference type="SAM" id="Phobius"/>
    </source>
</evidence>
<evidence type="ECO:0000256" key="4">
    <source>
        <dbReference type="ARBA" id="ARBA00022614"/>
    </source>
</evidence>
<keyword evidence="8" id="KW-0297">G-protein coupled receptor</keyword>
<keyword evidence="7 13" id="KW-1133">Transmembrane helix</keyword>
<reference evidence="15 16" key="1">
    <citation type="submission" date="2016-03" db="EMBL/GenBank/DDBJ databases">
        <title>EvidentialGene: Evidence-directed Construction of Genes on Genomes.</title>
        <authorList>
            <person name="Gilbert D.G."/>
            <person name="Choi J.-H."/>
            <person name="Mockaitis K."/>
            <person name="Colbourne J."/>
            <person name="Pfrender M."/>
        </authorList>
    </citation>
    <scope>NUCLEOTIDE SEQUENCE [LARGE SCALE GENOMIC DNA]</scope>
    <source>
        <strain evidence="15 16">Xinb3</strain>
        <tissue evidence="15">Complete organism</tissue>
    </source>
</reference>
<dbReference type="OrthoDB" id="1883493at2759"/>
<sequence length="1633" mass="182740">MFFTHHRRKRVTTPTSSTWLARGGHGDDEQSKEMTNYVRSTTSRMCRPKKKRSSNNRTNSALLVQRWWLWSCCVYWLLIASVATSPAPQFDWTAQTNEETTDLVLTLPTVTSVPTTVHPFHPTASSSSCPVDCVCKNSETVDCRGAGIRNVSNFLANHRVTKLDLSHTDVTKLGPMTFQHMTFLEDLNLAGNSLSDIDENAFHHPRLKVLRLDSNDISHLDPLVFGGLPALRQLRLDVNRLSFIPQEALSRVTTLEVLNLSYNEIKAIPAGAFRNLSFLTFLVLDHNDIEYIDDDAFIGLFSLKVLELRHNAINQIEPPYFRQVPLLAELYMNNNNITHVKAGVFQQISRVMVLELRGNPLVNVDLEAFAFLPRLKKLCDLLFFFFSFSNLWCNRMKCTIYFDVFQMLYRILSEVRELRNFPLLNGTGALELIRIDRAKLKLIPSYTCQHSPHLRSLDLKSNWIEALPDFSHCRSLRLVDLSHNRITNLPNYAFQHQVHLHDLLLSNNRIKLIPEHAFEGLRKLKTLDLSENSIESIHPDTFLPLIEVQDVNLGHNGFPVFPSTGLENVLHIKVHNNPNLREFPSPSSFPRVKTLALSYAYHCCPFQQSASYSIINGMAEESSLRDSIIFPSSEHGIDLTAWARGETAWADSNPLWTNMSQQLASPANHLNLSEADIEKLLNSAANVKSSGLFFMTSKRNYDKKNPVTCIPEPSPFMPCQDLFDWWSLRCGVWIVFLMALLGNGAVVFVLIFARSKIDVPRFLVCNLGMADFFMGIYLGFLAVVDASTLGEFRMYAIPWQLSAGCQVAGFFGVLSSELSVFTLAVITMERNYAITHAMHLNKRLSLRHASYIMAAGWLFALIMAFLPLVGVSDYRKFAVCLPFEVGNSVSKGYVVFLMVINGVAFLILMGCYLKMYCAIRGSQAWNSNDSRIAKRMALLVFTDFLCWAPIAFFSLTAASGLRFVSLEEAKIFTVFILPLNSCCNPFLYAILTKQFKKDCVLICKAIEESRVTRGIGRCRHSSNFSNRQTPGNTNSLGDRNSGSKDGSSCQCQGRGLLKEDKMSNSSMSHRHHRRNRSSGLGWFRSPLRAFLRRIRAAERDMGESSSSANEYAYQIAEIQQKQLNRNKHRRAESVSSDTYSTSRSDSVKAVGCGLPLRMVGRRRNSWTVTRKPSSDSNLSSSRNDSSTSAMTASTSAGTTTWRNSRSSVSSDGGSSNKGTIRDRDKLPTGTTKSVKVMPPNMPLIYVPPIEGQRRSSSIRDKSGRNLPTSPLAAGILRQQSVATPTGNFVHRTVIPHVTSSVAAGACMMDPTYHPDGSSNDSERHSNSLAIGAKCKPRLTRQIAVQDDAASNAQCPPSGYNKCVSFNTANVVVLPNKEERNYCPLHSPRSLQGVWESSIEEDYEETYELPDEPKKKSIDKDKIFSVVASIYTNRDKNRLGLSGFIPRKLSTISSRSCSINPDNDVGLDEYEIADESSGHCPTAVNQAQPSVCPVNPSHDVKSSKELLNVFGTRANVKKETERQLSKSDNDLYHKSQEKCARKSIGSIVRFIVTPEAGSHCVNTTLPRAGTSSSSSRDDPWSSTRIVETRFGAETVLEQPNKSPDSREHERSMRKGNQKECDSSSSHEELDPLMQ</sequence>
<feature type="region of interest" description="Disordered" evidence="12">
    <location>
        <begin position="1558"/>
        <end position="1633"/>
    </location>
</feature>
<dbReference type="GO" id="GO:0009755">
    <property type="term" value="P:hormone-mediated signaling pathway"/>
    <property type="evidence" value="ECO:0007669"/>
    <property type="project" value="TreeGrafter"/>
</dbReference>
<keyword evidence="11" id="KW-0807">Transducer</keyword>
<dbReference type="Pfam" id="PF00001">
    <property type="entry name" value="7tm_1"/>
    <property type="match status" value="1"/>
</dbReference>
<keyword evidence="3" id="KW-1003">Cell membrane</keyword>
<dbReference type="SUPFAM" id="SSF81321">
    <property type="entry name" value="Family A G protein-coupled receptor-like"/>
    <property type="match status" value="1"/>
</dbReference>
<feature type="transmembrane region" description="Helical" evidence="13">
    <location>
        <begin position="849"/>
        <end position="872"/>
    </location>
</feature>
<evidence type="ECO:0000256" key="3">
    <source>
        <dbReference type="ARBA" id="ARBA00022475"/>
    </source>
</evidence>
<evidence type="ECO:0000313" key="15">
    <source>
        <dbReference type="EMBL" id="KZS19071.1"/>
    </source>
</evidence>
<feature type="region of interest" description="Disordered" evidence="12">
    <location>
        <begin position="1122"/>
        <end position="1147"/>
    </location>
</feature>
<comment type="similarity">
    <text evidence="2">Belongs to the G-protein coupled receptor 1 family.</text>
</comment>
<feature type="transmembrane region" description="Helical" evidence="13">
    <location>
        <begin position="892"/>
        <end position="915"/>
    </location>
</feature>
<dbReference type="PANTHER" id="PTHR24372">
    <property type="entry name" value="GLYCOPROTEIN HORMONE RECEPTOR"/>
    <property type="match status" value="1"/>
</dbReference>
<evidence type="ECO:0000256" key="10">
    <source>
        <dbReference type="ARBA" id="ARBA00023170"/>
    </source>
</evidence>
<evidence type="ECO:0000256" key="1">
    <source>
        <dbReference type="ARBA" id="ARBA00004651"/>
    </source>
</evidence>
<name>A0A162PR01_9CRUS</name>
<evidence type="ECO:0000313" key="16">
    <source>
        <dbReference type="Proteomes" id="UP000076858"/>
    </source>
</evidence>
<feature type="compositionally biased region" description="Basic and acidic residues" evidence="12">
    <location>
        <begin position="1602"/>
        <end position="1633"/>
    </location>
</feature>
<dbReference type="PROSITE" id="PS51450">
    <property type="entry name" value="LRR"/>
    <property type="match status" value="7"/>
</dbReference>
<evidence type="ECO:0000256" key="2">
    <source>
        <dbReference type="ARBA" id="ARBA00010663"/>
    </source>
</evidence>
<dbReference type="PRINTS" id="PR00237">
    <property type="entry name" value="GPCRRHODOPSN"/>
</dbReference>
<feature type="transmembrane region" description="Helical" evidence="13">
    <location>
        <begin position="807"/>
        <end position="828"/>
    </location>
</feature>
<evidence type="ECO:0000256" key="9">
    <source>
        <dbReference type="ARBA" id="ARBA00023136"/>
    </source>
</evidence>
<comment type="subcellular location">
    <subcellularLocation>
        <location evidence="1">Cell membrane</location>
        <topology evidence="1">Multi-pass membrane protein</topology>
    </subcellularLocation>
</comment>
<feature type="transmembrane region" description="Helical" evidence="13">
    <location>
        <begin position="764"/>
        <end position="787"/>
    </location>
</feature>
<dbReference type="PANTHER" id="PTHR24372:SF82">
    <property type="entry name" value="RICKETS"/>
    <property type="match status" value="1"/>
</dbReference>
<dbReference type="Pfam" id="PF13855">
    <property type="entry name" value="LRR_8"/>
    <property type="match status" value="5"/>
</dbReference>
<accession>A0A162PR01</accession>